<protein>
    <submittedName>
        <fullName evidence="1">Uncharacterized protein</fullName>
    </submittedName>
</protein>
<dbReference type="EMBL" id="GBXM01097931">
    <property type="protein sequence ID" value="JAH10646.1"/>
    <property type="molecule type" value="Transcribed_RNA"/>
</dbReference>
<reference evidence="1" key="1">
    <citation type="submission" date="2014-11" db="EMBL/GenBank/DDBJ databases">
        <authorList>
            <person name="Amaro Gonzalez C."/>
        </authorList>
    </citation>
    <scope>NUCLEOTIDE SEQUENCE</scope>
</reference>
<proteinExistence type="predicted"/>
<reference evidence="1" key="2">
    <citation type="journal article" date="2015" name="Fish Shellfish Immunol.">
        <title>Early steps in the European eel (Anguilla anguilla)-Vibrio vulnificus interaction in the gills: Role of the RtxA13 toxin.</title>
        <authorList>
            <person name="Callol A."/>
            <person name="Pajuelo D."/>
            <person name="Ebbesson L."/>
            <person name="Teles M."/>
            <person name="MacKenzie S."/>
            <person name="Amaro C."/>
        </authorList>
    </citation>
    <scope>NUCLEOTIDE SEQUENCE</scope>
</reference>
<accession>A0A0E9Q172</accession>
<name>A0A0E9Q172_ANGAN</name>
<evidence type="ECO:0000313" key="1">
    <source>
        <dbReference type="EMBL" id="JAH10646.1"/>
    </source>
</evidence>
<dbReference type="AlphaFoldDB" id="A0A0E9Q172"/>
<organism evidence="1">
    <name type="scientific">Anguilla anguilla</name>
    <name type="common">European freshwater eel</name>
    <name type="synonym">Muraena anguilla</name>
    <dbReference type="NCBI Taxonomy" id="7936"/>
    <lineage>
        <taxon>Eukaryota</taxon>
        <taxon>Metazoa</taxon>
        <taxon>Chordata</taxon>
        <taxon>Craniata</taxon>
        <taxon>Vertebrata</taxon>
        <taxon>Euteleostomi</taxon>
        <taxon>Actinopterygii</taxon>
        <taxon>Neopterygii</taxon>
        <taxon>Teleostei</taxon>
        <taxon>Anguilliformes</taxon>
        <taxon>Anguillidae</taxon>
        <taxon>Anguilla</taxon>
    </lineage>
</organism>
<sequence>MFGCACIENALGIVQIVFFCFMSKLFFDTGVLIVLNITTHAIV</sequence>